<dbReference type="OrthoDB" id="10331534at2759"/>
<name>A0A1R3J868_9ROSI</name>
<evidence type="ECO:0000313" key="1">
    <source>
        <dbReference type="EMBL" id="OMO91031.1"/>
    </source>
</evidence>
<accession>A0A1R3J868</accession>
<gene>
    <name evidence="1" type="ORF">COLO4_18687</name>
</gene>
<reference evidence="2" key="1">
    <citation type="submission" date="2013-09" db="EMBL/GenBank/DDBJ databases">
        <title>Corchorus olitorius genome sequencing.</title>
        <authorList>
            <person name="Alam M."/>
            <person name="Haque M.S."/>
            <person name="Islam M.S."/>
            <person name="Emdad E.M."/>
            <person name="Islam M.M."/>
            <person name="Ahmed B."/>
            <person name="Halim A."/>
            <person name="Hossen Q.M.M."/>
            <person name="Hossain M.Z."/>
            <person name="Ahmed R."/>
            <person name="Khan M.M."/>
            <person name="Islam R."/>
            <person name="Rashid M.M."/>
            <person name="Khan S.A."/>
            <person name="Rahman M.S."/>
            <person name="Alam M."/>
            <person name="Yahiya A.S."/>
            <person name="Khan M.S."/>
            <person name="Azam M.S."/>
            <person name="Haque T."/>
            <person name="Lashkar M.Z.H."/>
            <person name="Akhand A.I."/>
            <person name="Morshed G."/>
            <person name="Roy S."/>
            <person name="Uddin K.S."/>
            <person name="Rabeya T."/>
            <person name="Hossain A.S."/>
            <person name="Chowdhury A."/>
            <person name="Snigdha A.R."/>
            <person name="Mortoza M.S."/>
            <person name="Matin S.A."/>
            <person name="Hoque S.M.E."/>
            <person name="Islam M.K."/>
            <person name="Roy D.K."/>
            <person name="Haider R."/>
            <person name="Moosa M.M."/>
            <person name="Elias S.M."/>
            <person name="Hasan A.M."/>
            <person name="Jahan S."/>
            <person name="Shafiuddin M."/>
            <person name="Mahmood N."/>
            <person name="Shommy N.S."/>
        </authorList>
    </citation>
    <scope>NUCLEOTIDE SEQUENCE [LARGE SCALE GENOMIC DNA]</scope>
    <source>
        <strain evidence="2">cv. O-4</strain>
    </source>
</reference>
<comment type="caution">
    <text evidence="1">The sequence shown here is derived from an EMBL/GenBank/DDBJ whole genome shotgun (WGS) entry which is preliminary data.</text>
</comment>
<dbReference type="AlphaFoldDB" id="A0A1R3J868"/>
<organism evidence="1 2">
    <name type="scientific">Corchorus olitorius</name>
    <dbReference type="NCBI Taxonomy" id="93759"/>
    <lineage>
        <taxon>Eukaryota</taxon>
        <taxon>Viridiplantae</taxon>
        <taxon>Streptophyta</taxon>
        <taxon>Embryophyta</taxon>
        <taxon>Tracheophyta</taxon>
        <taxon>Spermatophyta</taxon>
        <taxon>Magnoliopsida</taxon>
        <taxon>eudicotyledons</taxon>
        <taxon>Gunneridae</taxon>
        <taxon>Pentapetalae</taxon>
        <taxon>rosids</taxon>
        <taxon>malvids</taxon>
        <taxon>Malvales</taxon>
        <taxon>Malvaceae</taxon>
        <taxon>Grewioideae</taxon>
        <taxon>Apeibeae</taxon>
        <taxon>Corchorus</taxon>
    </lineage>
</organism>
<dbReference type="Proteomes" id="UP000187203">
    <property type="component" value="Unassembled WGS sequence"/>
</dbReference>
<proteinExistence type="predicted"/>
<sequence length="50" mass="5622">MEHIFFVPYLPNSMAATSTITTILIHKIYILITSKAKSSAVFYMPRTIGC</sequence>
<protein>
    <submittedName>
        <fullName evidence="1">Uncharacterized protein</fullName>
    </submittedName>
</protein>
<keyword evidence="2" id="KW-1185">Reference proteome</keyword>
<dbReference type="EMBL" id="AWUE01016488">
    <property type="protein sequence ID" value="OMO91031.1"/>
    <property type="molecule type" value="Genomic_DNA"/>
</dbReference>
<evidence type="ECO:0000313" key="2">
    <source>
        <dbReference type="Proteomes" id="UP000187203"/>
    </source>
</evidence>